<reference evidence="1" key="1">
    <citation type="submission" date="2023-03" db="EMBL/GenBank/DDBJ databases">
        <title>Chromosome-level genomes of two armyworms, Mythimna separata and Mythimna loreyi, provide insights into the biosynthesis and reception of sex pheromones.</title>
        <authorList>
            <person name="Zhao H."/>
        </authorList>
    </citation>
    <scope>NUCLEOTIDE SEQUENCE</scope>
    <source>
        <strain evidence="1">BeijingLab</strain>
    </source>
</reference>
<dbReference type="Proteomes" id="UP001231649">
    <property type="component" value="Chromosome 2"/>
</dbReference>
<organism evidence="1 2">
    <name type="scientific">Mythimna loreyi</name>
    <dbReference type="NCBI Taxonomy" id="667449"/>
    <lineage>
        <taxon>Eukaryota</taxon>
        <taxon>Metazoa</taxon>
        <taxon>Ecdysozoa</taxon>
        <taxon>Arthropoda</taxon>
        <taxon>Hexapoda</taxon>
        <taxon>Insecta</taxon>
        <taxon>Pterygota</taxon>
        <taxon>Neoptera</taxon>
        <taxon>Endopterygota</taxon>
        <taxon>Lepidoptera</taxon>
        <taxon>Glossata</taxon>
        <taxon>Ditrysia</taxon>
        <taxon>Noctuoidea</taxon>
        <taxon>Noctuidae</taxon>
        <taxon>Noctuinae</taxon>
        <taxon>Hadenini</taxon>
        <taxon>Mythimna</taxon>
    </lineage>
</organism>
<name>A0ACC2R9R0_9NEOP</name>
<evidence type="ECO:0000313" key="1">
    <source>
        <dbReference type="EMBL" id="KAJ8736444.1"/>
    </source>
</evidence>
<keyword evidence="2" id="KW-1185">Reference proteome</keyword>
<comment type="caution">
    <text evidence="1">The sequence shown here is derived from an EMBL/GenBank/DDBJ whole genome shotgun (WGS) entry which is preliminary data.</text>
</comment>
<dbReference type="EMBL" id="CM056778">
    <property type="protein sequence ID" value="KAJ8736444.1"/>
    <property type="molecule type" value="Genomic_DNA"/>
</dbReference>
<proteinExistence type="predicted"/>
<evidence type="ECO:0000313" key="2">
    <source>
        <dbReference type="Proteomes" id="UP001231649"/>
    </source>
</evidence>
<accession>A0ACC2R9R0</accession>
<gene>
    <name evidence="1" type="ORF">PYW08_007100</name>
</gene>
<protein>
    <submittedName>
        <fullName evidence="1">Uncharacterized protein</fullName>
    </submittedName>
</protein>
<sequence>MFGKICSHYLKVAMVKLPETSEQPRRAVRERDGPWRPRSHHNWGYSARRRGEVYQEPTGLLQLEALARRAVEVMERHNPKSEHNFDKVMDLLRVQHNLNFIVLCEQCRGPHVYDELIAPER</sequence>